<organism evidence="1 2">
    <name type="scientific">Acidipropionibacterium jensenii</name>
    <dbReference type="NCBI Taxonomy" id="1749"/>
    <lineage>
        <taxon>Bacteria</taxon>
        <taxon>Bacillati</taxon>
        <taxon>Actinomycetota</taxon>
        <taxon>Actinomycetes</taxon>
        <taxon>Propionibacteriales</taxon>
        <taxon>Propionibacteriaceae</taxon>
        <taxon>Acidipropionibacterium</taxon>
    </lineage>
</organism>
<dbReference type="AlphaFoldDB" id="A0A3S5EV25"/>
<reference evidence="1 2" key="1">
    <citation type="submission" date="2018-12" db="EMBL/GenBank/DDBJ databases">
        <authorList>
            <consortium name="Pathogen Informatics"/>
        </authorList>
    </citation>
    <scope>NUCLEOTIDE SEQUENCE [LARGE SCALE GENOMIC DNA]</scope>
    <source>
        <strain evidence="1 2">NCTC13652</strain>
    </source>
</reference>
<protein>
    <submittedName>
        <fullName evidence="1">Uncharacterized protein</fullName>
    </submittedName>
</protein>
<keyword evidence="2" id="KW-1185">Reference proteome</keyword>
<accession>A0A3S5EV25</accession>
<sequence length="141" mass="15415">MNLPHSDDNLAFVMASRPYELDLQWVNRAGLTPLTDAEQALANSLRTGECVDLRKTCQLSELVTERAPIRSSLIRALVCGQVIPESQIDSHGLIVIGAILDTRLDLNDVTYSRPLIFSECILTQGLAEPVNLGGSVTVLDR</sequence>
<name>A0A3S5EV25_9ACTN</name>
<proteinExistence type="predicted"/>
<dbReference type="Proteomes" id="UP000277858">
    <property type="component" value="Chromosome"/>
</dbReference>
<evidence type="ECO:0000313" key="1">
    <source>
        <dbReference type="EMBL" id="VEI02330.1"/>
    </source>
</evidence>
<dbReference type="EMBL" id="LR134473">
    <property type="protein sequence ID" value="VEI02330.1"/>
    <property type="molecule type" value="Genomic_DNA"/>
</dbReference>
<evidence type="ECO:0000313" key="2">
    <source>
        <dbReference type="Proteomes" id="UP000277858"/>
    </source>
</evidence>
<gene>
    <name evidence="1" type="ORF">NCTC13652_00504</name>
</gene>